<accession>A0A644YB50</accession>
<dbReference type="EMBL" id="VSSQ01004519">
    <property type="protein sequence ID" value="MPM25529.1"/>
    <property type="molecule type" value="Genomic_DNA"/>
</dbReference>
<name>A0A644YB50_9ZZZZ</name>
<proteinExistence type="predicted"/>
<comment type="caution">
    <text evidence="1">The sequence shown here is derived from an EMBL/GenBank/DDBJ whole genome shotgun (WGS) entry which is preliminary data.</text>
</comment>
<gene>
    <name evidence="1" type="ORF">SDC9_72025</name>
</gene>
<dbReference type="AlphaFoldDB" id="A0A644YB50"/>
<organism evidence="1">
    <name type="scientific">bioreactor metagenome</name>
    <dbReference type="NCBI Taxonomy" id="1076179"/>
    <lineage>
        <taxon>unclassified sequences</taxon>
        <taxon>metagenomes</taxon>
        <taxon>ecological metagenomes</taxon>
    </lineage>
</organism>
<sequence>MSDPKPFSLIKPTLETPYHIDFDWYKEHDGNWRVFLLNCLCPEHQETYKDRSEDGMIDWIDPETAEVKRVDGLQSTLMSHCAKEPGFVTTNTAMVDAIFRVFLSNGNNPMTPVELSDKIGKPADTILKTISGLQVYKGIRPA</sequence>
<reference evidence="1" key="1">
    <citation type="submission" date="2019-08" db="EMBL/GenBank/DDBJ databases">
        <authorList>
            <person name="Kucharzyk K."/>
            <person name="Murdoch R.W."/>
            <person name="Higgins S."/>
            <person name="Loffler F."/>
        </authorList>
    </citation>
    <scope>NUCLEOTIDE SEQUENCE</scope>
</reference>
<evidence type="ECO:0000313" key="1">
    <source>
        <dbReference type="EMBL" id="MPM25529.1"/>
    </source>
</evidence>
<protein>
    <submittedName>
        <fullName evidence="1">Uncharacterized protein</fullName>
    </submittedName>
</protein>